<dbReference type="EMBL" id="CAUYUJ010001681">
    <property type="protein sequence ID" value="CAK0797127.1"/>
    <property type="molecule type" value="Genomic_DNA"/>
</dbReference>
<organism evidence="2 3">
    <name type="scientific">Prorocentrum cordatum</name>
    <dbReference type="NCBI Taxonomy" id="2364126"/>
    <lineage>
        <taxon>Eukaryota</taxon>
        <taxon>Sar</taxon>
        <taxon>Alveolata</taxon>
        <taxon>Dinophyceae</taxon>
        <taxon>Prorocentrales</taxon>
        <taxon>Prorocentraceae</taxon>
        <taxon>Prorocentrum</taxon>
    </lineage>
</organism>
<gene>
    <name evidence="2" type="ORF">PCOR1329_LOCUS6300</name>
</gene>
<accession>A0ABN9PYP5</accession>
<comment type="caution">
    <text evidence="2">The sequence shown here is derived from an EMBL/GenBank/DDBJ whole genome shotgun (WGS) entry which is preliminary data.</text>
</comment>
<evidence type="ECO:0000313" key="3">
    <source>
        <dbReference type="Proteomes" id="UP001189429"/>
    </source>
</evidence>
<evidence type="ECO:0000313" key="2">
    <source>
        <dbReference type="EMBL" id="CAK0797127.1"/>
    </source>
</evidence>
<feature type="region of interest" description="Disordered" evidence="1">
    <location>
        <begin position="92"/>
        <end position="114"/>
    </location>
</feature>
<evidence type="ECO:0000256" key="1">
    <source>
        <dbReference type="SAM" id="MobiDB-lite"/>
    </source>
</evidence>
<protein>
    <submittedName>
        <fullName evidence="2">Uncharacterized protein</fullName>
    </submittedName>
</protein>
<reference evidence="2" key="1">
    <citation type="submission" date="2023-10" db="EMBL/GenBank/DDBJ databases">
        <authorList>
            <person name="Chen Y."/>
            <person name="Shah S."/>
            <person name="Dougan E. K."/>
            <person name="Thang M."/>
            <person name="Chan C."/>
        </authorList>
    </citation>
    <scope>NUCLEOTIDE SEQUENCE [LARGE SCALE GENOMIC DNA]</scope>
</reference>
<feature type="region of interest" description="Disordered" evidence="1">
    <location>
        <begin position="1"/>
        <end position="42"/>
    </location>
</feature>
<name>A0ABN9PYP5_9DINO</name>
<dbReference type="Proteomes" id="UP001189429">
    <property type="component" value="Unassembled WGS sequence"/>
</dbReference>
<sequence length="169" mass="17724">MAGWPRARGPSATATRSFARRPRARGAIGRGKGEGTIGNDDEAMVVDCDDGVLASVSFEDQLKMAEGLPSQHPQPKAGEVFDGDMKLATSQSVVGQQRGDSAPDARPPPTASQCRMMGAEFDEKTGRSDAVETGAWSGGAIYQTKAADVDPLELGGALQCPSRWRSSDA</sequence>
<proteinExistence type="predicted"/>
<keyword evidence="3" id="KW-1185">Reference proteome</keyword>